<feature type="transmembrane region" description="Helical" evidence="1">
    <location>
        <begin position="36"/>
        <end position="53"/>
    </location>
</feature>
<proteinExistence type="predicted"/>
<dbReference type="AlphaFoldDB" id="F0P1T3"/>
<evidence type="ECO:0000313" key="3">
    <source>
        <dbReference type="Proteomes" id="UP000008641"/>
    </source>
</evidence>
<protein>
    <submittedName>
        <fullName evidence="2">Uncharacterized protein</fullName>
    </submittedName>
</protein>
<reference evidence="3" key="2">
    <citation type="journal article" date="2011" name="Stand. Genomic Sci.">
        <title>Complete genome sequence of Weeksella virosa type strain (9751T).</title>
        <authorList>
            <person name="Lang E."/>
            <person name="Teshima H."/>
            <person name="Lucas S."/>
            <person name="Lapidus A."/>
            <person name="Hammon N."/>
            <person name="Deshpande S."/>
            <person name="Nolan M."/>
            <person name="Cheng J."/>
            <person name="Pitluck S."/>
            <person name="Liolios K."/>
            <person name="Pagani I."/>
            <person name="Mikhailova N."/>
            <person name="Ivanova N."/>
            <person name="Mavromatis K."/>
            <person name="Pati A."/>
            <person name="Tapia R."/>
            <person name="Han C."/>
            <person name="Goodwin L."/>
            <person name="Chen A."/>
            <person name="Palaniappan K."/>
            <person name="Land M."/>
            <person name="Hauser L."/>
            <person name="Chang Y."/>
            <person name="Jeffries C."/>
            <person name="Brambilla E."/>
            <person name="Kopitz M."/>
            <person name="Rohde M."/>
            <person name="Goker M."/>
            <person name="Tindall B."/>
            <person name="Detter J."/>
            <person name="Woyke T."/>
            <person name="Bristow J."/>
            <person name="Eisen J."/>
            <person name="Markowitz V."/>
            <person name="Hugenholtz P."/>
            <person name="Klenk H."/>
            <person name="Kyrpides N."/>
        </authorList>
    </citation>
    <scope>NUCLEOTIDE SEQUENCE [LARGE SCALE GENOMIC DNA]</scope>
    <source>
        <strain evidence="3">ATCC 43766 / DSM 16922 / JCM 21250 / NBRC 16016 / NCTC 11634 / CL345/78</strain>
    </source>
</reference>
<gene>
    <name evidence="2" type="ordered locus">Weevi_2055</name>
</gene>
<dbReference type="HOGENOM" id="CLU_152544_0_0_10"/>
<sequence length="129" mass="15456">MKIAYSKKRLLINAFLGFFWVLMGAIYLMTNVNFSWLSYLTIILGCLYIYLFVRDYYKKYIEVNENSLTVNTFPVKTILFKDLINVSYFAGEFTFKTDKTTIRINKNLLQKSQQVFFEEFFQNLKNRID</sequence>
<keyword evidence="1" id="KW-0472">Membrane</keyword>
<name>F0P1T3_WEEVC</name>
<dbReference type="KEGG" id="wvi:Weevi_2055"/>
<reference evidence="2 3" key="1">
    <citation type="journal article" date="2011" name="Stand. Genomic Sci.">
        <title>Complete genome sequence of Weeksella virosa type strain (9751).</title>
        <authorList>
            <person name="Lang E."/>
            <person name="Teshima H."/>
            <person name="Lucas S."/>
            <person name="Lapidus A."/>
            <person name="Hammon N."/>
            <person name="Deshpande S."/>
            <person name="Nolan M."/>
            <person name="Cheng J.F."/>
            <person name="Pitluck S."/>
            <person name="Liolios K."/>
            <person name="Pagani I."/>
            <person name="Mikhailova N."/>
            <person name="Ivanova N."/>
            <person name="Mavromatis K."/>
            <person name="Pati A."/>
            <person name="Tapia R."/>
            <person name="Han C."/>
            <person name="Goodwin L."/>
            <person name="Chen A."/>
            <person name="Palaniappan K."/>
            <person name="Land M."/>
            <person name="Hauser L."/>
            <person name="Chang Y.J."/>
            <person name="Jeffries C.D."/>
            <person name="Brambilla E.M."/>
            <person name="Kopitz M."/>
            <person name="Rohde M."/>
            <person name="Goker M."/>
            <person name="Tindall B.J."/>
            <person name="Detter J.C."/>
            <person name="Woyke T."/>
            <person name="Bristow J."/>
            <person name="Eisen J.A."/>
            <person name="Markowitz V."/>
            <person name="Hugenholtz P."/>
            <person name="Klenk H.P."/>
            <person name="Kyrpides N.C."/>
        </authorList>
    </citation>
    <scope>NUCLEOTIDE SEQUENCE [LARGE SCALE GENOMIC DNA]</scope>
    <source>
        <strain evidence="3">ATCC 43766 / DSM 16922 / JCM 21250 / NBRC 16016 / NCTC 11634 / CL345/78</strain>
    </source>
</reference>
<dbReference type="EMBL" id="CP002455">
    <property type="protein sequence ID" value="ADX68730.1"/>
    <property type="molecule type" value="Genomic_DNA"/>
</dbReference>
<evidence type="ECO:0000256" key="1">
    <source>
        <dbReference type="SAM" id="Phobius"/>
    </source>
</evidence>
<dbReference type="RefSeq" id="WP_013599118.1">
    <property type="nucleotide sequence ID" value="NC_015144.1"/>
</dbReference>
<organism evidence="2 3">
    <name type="scientific">Weeksella virosa (strain ATCC 43766 / DSM 16922 / JCM 21250 / CCUG 30538 / CDC 9751 / IAM 14551 / NBRC 16016 / NCTC 11634 / CL345/78)</name>
    <dbReference type="NCBI Taxonomy" id="865938"/>
    <lineage>
        <taxon>Bacteria</taxon>
        <taxon>Pseudomonadati</taxon>
        <taxon>Bacteroidota</taxon>
        <taxon>Flavobacteriia</taxon>
        <taxon>Flavobacteriales</taxon>
        <taxon>Weeksellaceae</taxon>
        <taxon>Weeksella</taxon>
    </lineage>
</organism>
<feature type="transmembrane region" description="Helical" evidence="1">
    <location>
        <begin position="12"/>
        <end position="30"/>
    </location>
</feature>
<evidence type="ECO:0000313" key="2">
    <source>
        <dbReference type="EMBL" id="ADX68730.1"/>
    </source>
</evidence>
<keyword evidence="3" id="KW-1185">Reference proteome</keyword>
<accession>F0P1T3</accession>
<dbReference type="OrthoDB" id="1452529at2"/>
<dbReference type="eggNOG" id="ENOG50336TT">
    <property type="taxonomic scope" value="Bacteria"/>
</dbReference>
<dbReference type="STRING" id="865938.Weevi_2055"/>
<keyword evidence="1" id="KW-0812">Transmembrane</keyword>
<keyword evidence="1" id="KW-1133">Transmembrane helix</keyword>
<dbReference type="Proteomes" id="UP000008641">
    <property type="component" value="Chromosome"/>
</dbReference>